<dbReference type="EMBL" id="FOMQ01000017">
    <property type="protein sequence ID" value="SFE17494.1"/>
    <property type="molecule type" value="Genomic_DNA"/>
</dbReference>
<dbReference type="AlphaFoldDB" id="A0A1I1YD32"/>
<reference evidence="7" key="1">
    <citation type="submission" date="2016-10" db="EMBL/GenBank/DDBJ databases">
        <authorList>
            <person name="Varghese N."/>
            <person name="Submissions S."/>
        </authorList>
    </citation>
    <scope>NUCLEOTIDE SEQUENCE [LARGE SCALE GENOMIC DNA]</scope>
    <source>
        <strain evidence="7">DSM 7481</strain>
    </source>
</reference>
<name>A0A1I1YD32_9BURK</name>
<evidence type="ECO:0000313" key="6">
    <source>
        <dbReference type="EMBL" id="SFE17494.1"/>
    </source>
</evidence>
<keyword evidence="7" id="KW-1185">Reference proteome</keyword>
<keyword evidence="4" id="KW-0067">ATP-binding</keyword>
<sequence length="232" mass="24154">MTDATPDALRPLPPSPPLWECRGLRHVPPGASAPLFDGLDLRILPGTTLLRGGDGRGKTTLLRLIAGELRPQAGTAAAGAGTVFWKDPRRLVADRPAGEGEGADLPGEQQTPAAWWDAQAPRWPRWSGPALAAHVAGFGLGEHAGKRMEQLSTGTRRKVLLAAGFASGAQVLLVDEPVAALDRASVDYLREVLMGVSAEAAAVGPGHGQAVVVAHYDTLGGVPWGQVVELGD</sequence>
<dbReference type="OrthoDB" id="8772152at2"/>
<dbReference type="InterPro" id="IPR027417">
    <property type="entry name" value="P-loop_NTPase"/>
</dbReference>
<evidence type="ECO:0000259" key="5">
    <source>
        <dbReference type="SMART" id="SM00382"/>
    </source>
</evidence>
<dbReference type="GO" id="GO:0016887">
    <property type="term" value="F:ATP hydrolysis activity"/>
    <property type="evidence" value="ECO:0007669"/>
    <property type="project" value="InterPro"/>
</dbReference>
<evidence type="ECO:0000256" key="2">
    <source>
        <dbReference type="ARBA" id="ARBA00022475"/>
    </source>
</evidence>
<dbReference type="Pfam" id="PF00005">
    <property type="entry name" value="ABC_tran"/>
    <property type="match status" value="1"/>
</dbReference>
<evidence type="ECO:0000256" key="3">
    <source>
        <dbReference type="ARBA" id="ARBA00022741"/>
    </source>
</evidence>
<dbReference type="PANTHER" id="PTHR42939">
    <property type="entry name" value="ABC TRANSPORTER ATP-BINDING PROTEIN ALBC-RELATED"/>
    <property type="match status" value="1"/>
</dbReference>
<protein>
    <submittedName>
        <fullName evidence="6">ABC transporter</fullName>
    </submittedName>
</protein>
<dbReference type="InterPro" id="IPR003439">
    <property type="entry name" value="ABC_transporter-like_ATP-bd"/>
</dbReference>
<keyword evidence="2" id="KW-1003">Cell membrane</keyword>
<dbReference type="GO" id="GO:0005524">
    <property type="term" value="F:ATP binding"/>
    <property type="evidence" value="ECO:0007669"/>
    <property type="project" value="UniProtKB-KW"/>
</dbReference>
<evidence type="ECO:0000313" key="7">
    <source>
        <dbReference type="Proteomes" id="UP000199517"/>
    </source>
</evidence>
<proteinExistence type="predicted"/>
<dbReference type="SUPFAM" id="SSF52540">
    <property type="entry name" value="P-loop containing nucleoside triphosphate hydrolases"/>
    <property type="match status" value="1"/>
</dbReference>
<dbReference type="RefSeq" id="WP_092956453.1">
    <property type="nucleotide sequence ID" value="NZ_FOMQ01000017.1"/>
</dbReference>
<dbReference type="InterPro" id="IPR003593">
    <property type="entry name" value="AAA+_ATPase"/>
</dbReference>
<dbReference type="SMART" id="SM00382">
    <property type="entry name" value="AAA"/>
    <property type="match status" value="1"/>
</dbReference>
<dbReference type="Gene3D" id="3.40.50.300">
    <property type="entry name" value="P-loop containing nucleotide triphosphate hydrolases"/>
    <property type="match status" value="1"/>
</dbReference>
<dbReference type="Proteomes" id="UP000199517">
    <property type="component" value="Unassembled WGS sequence"/>
</dbReference>
<keyword evidence="3" id="KW-0547">Nucleotide-binding</keyword>
<gene>
    <name evidence="6" type="ORF">SAMN04489710_11716</name>
</gene>
<dbReference type="STRING" id="32040.SAMN04489710_11716"/>
<feature type="domain" description="AAA+ ATPase" evidence="5">
    <location>
        <begin position="44"/>
        <end position="232"/>
    </location>
</feature>
<organism evidence="6 7">
    <name type="scientific">Paracidovorax konjaci</name>
    <dbReference type="NCBI Taxonomy" id="32040"/>
    <lineage>
        <taxon>Bacteria</taxon>
        <taxon>Pseudomonadati</taxon>
        <taxon>Pseudomonadota</taxon>
        <taxon>Betaproteobacteria</taxon>
        <taxon>Burkholderiales</taxon>
        <taxon>Comamonadaceae</taxon>
        <taxon>Paracidovorax</taxon>
    </lineage>
</organism>
<accession>A0A1I1YD32</accession>
<dbReference type="PANTHER" id="PTHR42939:SF1">
    <property type="entry name" value="ABC TRANSPORTER ATP-BINDING PROTEIN ALBC-RELATED"/>
    <property type="match status" value="1"/>
</dbReference>
<keyword evidence="2" id="KW-0472">Membrane</keyword>
<evidence type="ECO:0000256" key="1">
    <source>
        <dbReference type="ARBA" id="ARBA00022448"/>
    </source>
</evidence>
<keyword evidence="1" id="KW-0813">Transport</keyword>
<evidence type="ECO:0000256" key="4">
    <source>
        <dbReference type="ARBA" id="ARBA00022840"/>
    </source>
</evidence>
<dbReference type="InterPro" id="IPR051782">
    <property type="entry name" value="ABC_Transporter_VariousFunc"/>
</dbReference>